<evidence type="ECO:0000313" key="2">
    <source>
        <dbReference type="EMBL" id="MES1922712.1"/>
    </source>
</evidence>
<dbReference type="EMBL" id="JBDODL010003494">
    <property type="protein sequence ID" value="MES1922712.1"/>
    <property type="molecule type" value="Genomic_DNA"/>
</dbReference>
<gene>
    <name evidence="2" type="ORF">MHBO_004237</name>
</gene>
<dbReference type="InterPro" id="IPR001374">
    <property type="entry name" value="R3H_dom"/>
</dbReference>
<reference evidence="2 3" key="1">
    <citation type="journal article" date="2024" name="BMC Biol.">
        <title>Comparative genomics of Ascetosporea gives new insight into the evolutionary basis for animal parasitism in Rhizaria.</title>
        <authorList>
            <person name="Hiltunen Thoren M."/>
            <person name="Onut-Brannstrom I."/>
            <person name="Alfjorden A."/>
            <person name="Peckova H."/>
            <person name="Swords F."/>
            <person name="Hooper C."/>
            <person name="Holzer A.S."/>
            <person name="Bass D."/>
            <person name="Burki F."/>
        </authorList>
    </citation>
    <scope>NUCLEOTIDE SEQUENCE [LARGE SCALE GENOMIC DNA]</scope>
    <source>
        <strain evidence="2">20-A016</strain>
    </source>
</reference>
<evidence type="ECO:0000259" key="1">
    <source>
        <dbReference type="PROSITE" id="PS51061"/>
    </source>
</evidence>
<dbReference type="PROSITE" id="PS51061">
    <property type="entry name" value="R3H"/>
    <property type="match status" value="1"/>
</dbReference>
<feature type="non-terminal residue" evidence="2">
    <location>
        <position position="177"/>
    </location>
</feature>
<dbReference type="Proteomes" id="UP001439008">
    <property type="component" value="Unassembled WGS sequence"/>
</dbReference>
<organism evidence="2 3">
    <name type="scientific">Bonamia ostreae</name>
    <dbReference type="NCBI Taxonomy" id="126728"/>
    <lineage>
        <taxon>Eukaryota</taxon>
        <taxon>Sar</taxon>
        <taxon>Rhizaria</taxon>
        <taxon>Endomyxa</taxon>
        <taxon>Ascetosporea</taxon>
        <taxon>Haplosporida</taxon>
        <taxon>Bonamia</taxon>
    </lineage>
</organism>
<accession>A0ABV2AST5</accession>
<sequence>WDDHKFVYFSKNVLDCSLNVKLSFLTKLEDKLEKFSLDKNKKTLYLDCQNGMKRIIIHNLAKNYGLKTETLDNFYKSSVQISKETSTFVPVTKLSDAIDDYKENKFILESVGWPIGCTLHGRNNSKSEKTIKLVKEELSENELNIKMKIFKNTSEEMDENKRNLNAKFFSIKFAPAT</sequence>
<feature type="non-terminal residue" evidence="2">
    <location>
        <position position="1"/>
    </location>
</feature>
<keyword evidence="3" id="KW-1185">Reference proteome</keyword>
<protein>
    <recommendedName>
        <fullName evidence="1">R3H domain-containing protein</fullName>
    </recommendedName>
</protein>
<name>A0ABV2AST5_9EUKA</name>
<dbReference type="Gene3D" id="3.30.1370.50">
    <property type="entry name" value="R3H-like domain"/>
    <property type="match status" value="1"/>
</dbReference>
<dbReference type="CDD" id="cd02325">
    <property type="entry name" value="R3H"/>
    <property type="match status" value="1"/>
</dbReference>
<proteinExistence type="predicted"/>
<comment type="caution">
    <text evidence="2">The sequence shown here is derived from an EMBL/GenBank/DDBJ whole genome shotgun (WGS) entry which is preliminary data.</text>
</comment>
<dbReference type="InterPro" id="IPR036867">
    <property type="entry name" value="R3H_dom_sf"/>
</dbReference>
<evidence type="ECO:0000313" key="3">
    <source>
        <dbReference type="Proteomes" id="UP001439008"/>
    </source>
</evidence>
<feature type="domain" description="R3H" evidence="1">
    <location>
        <begin position="22"/>
        <end position="85"/>
    </location>
</feature>
<dbReference type="SUPFAM" id="SSF82708">
    <property type="entry name" value="R3H domain"/>
    <property type="match status" value="1"/>
</dbReference>
<dbReference type="Pfam" id="PF01424">
    <property type="entry name" value="R3H"/>
    <property type="match status" value="1"/>
</dbReference>